<keyword evidence="1" id="KW-0175">Coiled coil</keyword>
<evidence type="ECO:0000259" key="2">
    <source>
        <dbReference type="Pfam" id="PF02463"/>
    </source>
</evidence>
<reference evidence="3 4" key="1">
    <citation type="journal article" date="2016" name="Nat. Commun.">
        <title>Thousands of microbial genomes shed light on interconnected biogeochemical processes in an aquifer system.</title>
        <authorList>
            <person name="Anantharaman K."/>
            <person name="Brown C.T."/>
            <person name="Hug L.A."/>
            <person name="Sharon I."/>
            <person name="Castelle C.J."/>
            <person name="Probst A.J."/>
            <person name="Thomas B.C."/>
            <person name="Singh A."/>
            <person name="Wilkins M.J."/>
            <person name="Karaoz U."/>
            <person name="Brodie E.L."/>
            <person name="Williams K.H."/>
            <person name="Hubbard S.S."/>
            <person name="Banfield J.F."/>
        </authorList>
    </citation>
    <scope>NUCLEOTIDE SEQUENCE [LARGE SCALE GENOMIC DNA]</scope>
</reference>
<name>A0A1G2MEB6_9BACT</name>
<protein>
    <recommendedName>
        <fullName evidence="2">RecF/RecN/SMC N-terminal domain-containing protein</fullName>
    </recommendedName>
</protein>
<feature type="domain" description="RecF/RecN/SMC N-terminal" evidence="2">
    <location>
        <begin position="2"/>
        <end position="733"/>
    </location>
</feature>
<dbReference type="AlphaFoldDB" id="A0A1G2MEB6"/>
<dbReference type="Proteomes" id="UP000176493">
    <property type="component" value="Unassembled WGS sequence"/>
</dbReference>
<evidence type="ECO:0000313" key="4">
    <source>
        <dbReference type="Proteomes" id="UP000176493"/>
    </source>
</evidence>
<sequence length="748" mass="84554">MYLKSLELSGFKSFARKTEILYNAPITAIVGPNGSGKSNIAEAFSFVLGEQSIKSMRGKRTEDLIWNGSSELARQNRALVTLSLDNRKRLLAMDADEISIERVIYRDAVSEYRINGAHCRLRDIVELLSGAHIGASGHHIISQGEADRILSANMRERREIIEDALGLKIFEWKREESEKKLQKTGENLKQVASLRRELAPHLAFLKKQVEKIEKTKALKGELRALYGDYLLSEHAYITGSKQWIAEREKEPKKELETLERELLTAKNILETERGKDARAKAIIAIEERLRALRTERETLSRELGRIEGEIAGRTRLLRQGDGEADAAMVPLSEVEGLARQIEAVSIDENEKDFGVLLHTLVRIKEAMRKFLLRHHNKISSPSRGVEREVAALSEKKKAMEEKLAFVHTAEKEAEREGHSLRLAIEQERDSSRGAEKNIFRIMARQNELRGILNGLRMRMHELEHIEADFKREQTEAILLFGRDVLDGEKHAALNSHEKVLEDRAKQEERRRSIERLKIRIEDAGGGSGAEITKEFEEASERDQFLARELADLEKSAENLKQVIAELSKKLNEEFRSGILKINHAFQKFFTILFGGGAASLRVVTEERKERWEVDEALLEAEHVSPPEEDKESGIDITVNLPRKKIRGLMMLSGGERALTSIALLFAMSQVKPPPFIILDETDAALDEANSKKYGDMVENLSRESQLILITHNRETMSRAGVIYGVTMDKSGVSKLLSIAFDEAAAVAK</sequence>
<feature type="coiled-coil region" evidence="1">
    <location>
        <begin position="255"/>
        <end position="309"/>
    </location>
</feature>
<dbReference type="Pfam" id="PF02463">
    <property type="entry name" value="SMC_N"/>
    <property type="match status" value="1"/>
</dbReference>
<dbReference type="InterPro" id="IPR027417">
    <property type="entry name" value="P-loop_NTPase"/>
</dbReference>
<organism evidence="3 4">
    <name type="scientific">Candidatus Taylorbacteria bacterium RIFCSPHIGHO2_02_49_25</name>
    <dbReference type="NCBI Taxonomy" id="1802305"/>
    <lineage>
        <taxon>Bacteria</taxon>
        <taxon>Candidatus Tayloriibacteriota</taxon>
    </lineage>
</organism>
<accession>A0A1G2MEB6</accession>
<comment type="caution">
    <text evidence="3">The sequence shown here is derived from an EMBL/GenBank/DDBJ whole genome shotgun (WGS) entry which is preliminary data.</text>
</comment>
<proteinExistence type="predicted"/>
<dbReference type="Gene3D" id="3.40.50.300">
    <property type="entry name" value="P-loop containing nucleotide triphosphate hydrolases"/>
    <property type="match status" value="2"/>
</dbReference>
<evidence type="ECO:0000256" key="1">
    <source>
        <dbReference type="SAM" id="Coils"/>
    </source>
</evidence>
<dbReference type="EMBL" id="MHRJ01000029">
    <property type="protein sequence ID" value="OHA22228.1"/>
    <property type="molecule type" value="Genomic_DNA"/>
</dbReference>
<feature type="coiled-coil region" evidence="1">
    <location>
        <begin position="535"/>
        <end position="576"/>
    </location>
</feature>
<evidence type="ECO:0000313" key="3">
    <source>
        <dbReference type="EMBL" id="OHA22228.1"/>
    </source>
</evidence>
<dbReference type="PANTHER" id="PTHR43977">
    <property type="entry name" value="STRUCTURAL MAINTENANCE OF CHROMOSOMES PROTEIN 3"/>
    <property type="match status" value="1"/>
</dbReference>
<gene>
    <name evidence="3" type="ORF">A2W52_03045</name>
</gene>
<dbReference type="SUPFAM" id="SSF52540">
    <property type="entry name" value="P-loop containing nucleoside triphosphate hydrolases"/>
    <property type="match status" value="1"/>
</dbReference>
<feature type="coiled-coil region" evidence="1">
    <location>
        <begin position="382"/>
        <end position="416"/>
    </location>
</feature>
<dbReference type="InterPro" id="IPR003395">
    <property type="entry name" value="RecF/RecN/SMC_N"/>
</dbReference>